<dbReference type="Proteomes" id="UP001163046">
    <property type="component" value="Unassembled WGS sequence"/>
</dbReference>
<dbReference type="PANTHER" id="PTHR24543">
    <property type="entry name" value="MULTICOPPER OXIDASE-RELATED"/>
    <property type="match status" value="1"/>
</dbReference>
<evidence type="ECO:0000313" key="4">
    <source>
        <dbReference type="EMBL" id="KAJ7386075.1"/>
    </source>
</evidence>
<comment type="caution">
    <text evidence="1">Lacks conserved residue(s) required for the propagation of feature annotation.</text>
</comment>
<protein>
    <submittedName>
        <fullName evidence="4">Inactive carboxypeptidase-like protein X2</fullName>
    </submittedName>
</protein>
<keyword evidence="5" id="KW-1185">Reference proteome</keyword>
<dbReference type="OrthoDB" id="291007at2759"/>
<evidence type="ECO:0000259" key="3">
    <source>
        <dbReference type="PROSITE" id="PS51864"/>
    </source>
</evidence>
<sequence length="207" mass="23365">MTSLMHLPSHAFSKNGFNTIEARAGTHVPLGRSDDLSEIDKAQLNLLYSCTGYPSCHKAFGMESLKISNSQITASSYKRYYEPHQARLHMTASASGNGAWCAGQSYQQGEWLQVDLGGRKTITGIATQGKVDWFINAWTTNLEVWSSLDQYTWHQAFNGQLITTNFDMNSAQYNQAPASFTARYVRFEPKYWYNEICLRVEIYGCDA</sequence>
<proteinExistence type="predicted"/>
<dbReference type="GO" id="GO:0006508">
    <property type="term" value="P:proteolysis"/>
    <property type="evidence" value="ECO:0007669"/>
    <property type="project" value="InterPro"/>
</dbReference>
<dbReference type="PANTHER" id="PTHR24543:SF291">
    <property type="entry name" value="SMOKE ALARM, ISOFORM D"/>
    <property type="match status" value="1"/>
</dbReference>
<evidence type="ECO:0000313" key="5">
    <source>
        <dbReference type="Proteomes" id="UP001163046"/>
    </source>
</evidence>
<dbReference type="Gene3D" id="2.60.120.260">
    <property type="entry name" value="Galactose-binding domain-like"/>
    <property type="match status" value="1"/>
</dbReference>
<dbReference type="InterPro" id="IPR008979">
    <property type="entry name" value="Galactose-bd-like_sf"/>
</dbReference>
<dbReference type="PROSITE" id="PS51864">
    <property type="entry name" value="ASTACIN"/>
    <property type="match status" value="1"/>
</dbReference>
<dbReference type="GO" id="GO:0004222">
    <property type="term" value="F:metalloendopeptidase activity"/>
    <property type="evidence" value="ECO:0007669"/>
    <property type="project" value="InterPro"/>
</dbReference>
<dbReference type="EMBL" id="MU825878">
    <property type="protein sequence ID" value="KAJ7386075.1"/>
    <property type="molecule type" value="Genomic_DNA"/>
</dbReference>
<keyword evidence="4" id="KW-0645">Protease</keyword>
<comment type="caution">
    <text evidence="4">The sequence shown here is derived from an EMBL/GenBank/DDBJ whole genome shotgun (WGS) entry which is preliminary data.</text>
</comment>
<accession>A0A9W9ZRB6</accession>
<dbReference type="CDD" id="cd00057">
    <property type="entry name" value="FA58C"/>
    <property type="match status" value="1"/>
</dbReference>
<organism evidence="4 5">
    <name type="scientific">Desmophyllum pertusum</name>
    <dbReference type="NCBI Taxonomy" id="174260"/>
    <lineage>
        <taxon>Eukaryota</taxon>
        <taxon>Metazoa</taxon>
        <taxon>Cnidaria</taxon>
        <taxon>Anthozoa</taxon>
        <taxon>Hexacorallia</taxon>
        <taxon>Scleractinia</taxon>
        <taxon>Caryophylliina</taxon>
        <taxon>Caryophylliidae</taxon>
        <taxon>Desmophyllum</taxon>
    </lineage>
</organism>
<dbReference type="PROSITE" id="PS01286">
    <property type="entry name" value="FA58C_2"/>
    <property type="match status" value="1"/>
</dbReference>
<evidence type="ECO:0000256" key="1">
    <source>
        <dbReference type="PROSITE-ProRule" id="PRU01211"/>
    </source>
</evidence>
<dbReference type="InterPro" id="IPR000421">
    <property type="entry name" value="FA58C"/>
</dbReference>
<dbReference type="Gene3D" id="3.40.390.10">
    <property type="entry name" value="Collagenase (Catalytic Domain)"/>
    <property type="match status" value="1"/>
</dbReference>
<dbReference type="Pfam" id="PF00754">
    <property type="entry name" value="F5_F8_type_C"/>
    <property type="match status" value="1"/>
</dbReference>
<gene>
    <name evidence="4" type="primary">CPXM2</name>
    <name evidence="4" type="ORF">OS493_012411</name>
</gene>
<feature type="domain" description="Peptidase M12A" evidence="3">
    <location>
        <begin position="1"/>
        <end position="51"/>
    </location>
</feature>
<reference evidence="4" key="1">
    <citation type="submission" date="2023-01" db="EMBL/GenBank/DDBJ databases">
        <title>Genome assembly of the deep-sea coral Lophelia pertusa.</title>
        <authorList>
            <person name="Herrera S."/>
            <person name="Cordes E."/>
        </authorList>
    </citation>
    <scope>NUCLEOTIDE SEQUENCE</scope>
    <source>
        <strain evidence="4">USNM1676648</strain>
        <tissue evidence="4">Polyp</tissue>
    </source>
</reference>
<dbReference type="SMART" id="SM00231">
    <property type="entry name" value="FA58C"/>
    <property type="match status" value="1"/>
</dbReference>
<evidence type="ECO:0000259" key="2">
    <source>
        <dbReference type="PROSITE" id="PS50022"/>
    </source>
</evidence>
<dbReference type="InterPro" id="IPR001506">
    <property type="entry name" value="Peptidase_M12A"/>
</dbReference>
<keyword evidence="4" id="KW-0378">Hydrolase</keyword>
<feature type="domain" description="F5/8 type C" evidence="2">
    <location>
        <begin position="56"/>
        <end position="205"/>
    </location>
</feature>
<dbReference type="InterPro" id="IPR024079">
    <property type="entry name" value="MetalloPept_cat_dom_sf"/>
</dbReference>
<name>A0A9W9ZRB6_9CNID</name>
<dbReference type="SUPFAM" id="SSF49785">
    <property type="entry name" value="Galactose-binding domain-like"/>
    <property type="match status" value="1"/>
</dbReference>
<dbReference type="AlphaFoldDB" id="A0A9W9ZRB6"/>
<dbReference type="PROSITE" id="PS50022">
    <property type="entry name" value="FA58C_3"/>
    <property type="match status" value="1"/>
</dbReference>
<keyword evidence="4" id="KW-0121">Carboxypeptidase</keyword>
<dbReference type="GO" id="GO:0004180">
    <property type="term" value="F:carboxypeptidase activity"/>
    <property type="evidence" value="ECO:0007669"/>
    <property type="project" value="UniProtKB-KW"/>
</dbReference>
<dbReference type="PROSITE" id="PS01285">
    <property type="entry name" value="FA58C_1"/>
    <property type="match status" value="1"/>
</dbReference>